<evidence type="ECO:0000256" key="1">
    <source>
        <dbReference type="SAM" id="Phobius"/>
    </source>
</evidence>
<dbReference type="Gene3D" id="3.20.20.80">
    <property type="entry name" value="Glycosidases"/>
    <property type="match status" value="1"/>
</dbReference>
<protein>
    <recommendedName>
        <fullName evidence="4">Glycoside hydrolase</fullName>
    </recommendedName>
</protein>
<evidence type="ECO:0000313" key="2">
    <source>
        <dbReference type="EMBL" id="MDN5217378.1"/>
    </source>
</evidence>
<keyword evidence="1" id="KW-0472">Membrane</keyword>
<keyword evidence="1" id="KW-0812">Transmembrane</keyword>
<accession>A0ABT8LHV1</accession>
<evidence type="ECO:0008006" key="4">
    <source>
        <dbReference type="Google" id="ProtNLM"/>
    </source>
</evidence>
<dbReference type="CDD" id="cd19608">
    <property type="entry name" value="GH113_mannanase-like"/>
    <property type="match status" value="1"/>
</dbReference>
<keyword evidence="3" id="KW-1185">Reference proteome</keyword>
<dbReference type="InterPro" id="IPR055151">
    <property type="entry name" value="GH113"/>
</dbReference>
<dbReference type="InterPro" id="IPR017853">
    <property type="entry name" value="GH"/>
</dbReference>
<evidence type="ECO:0000313" key="3">
    <source>
        <dbReference type="Proteomes" id="UP001172083"/>
    </source>
</evidence>
<dbReference type="SUPFAM" id="SSF51445">
    <property type="entry name" value="(Trans)glycosidases"/>
    <property type="match status" value="1"/>
</dbReference>
<dbReference type="EMBL" id="JAUJEB010000015">
    <property type="protein sequence ID" value="MDN5217378.1"/>
    <property type="molecule type" value="Genomic_DNA"/>
</dbReference>
<dbReference type="RefSeq" id="WP_346762714.1">
    <property type="nucleotide sequence ID" value="NZ_JAUJEB010000015.1"/>
</dbReference>
<dbReference type="Pfam" id="PF22612">
    <property type="entry name" value="GH113"/>
    <property type="match status" value="1"/>
</dbReference>
<reference evidence="2" key="1">
    <citation type="submission" date="2023-06" db="EMBL/GenBank/DDBJ databases">
        <title>Genomic of Agaribacillus aureum.</title>
        <authorList>
            <person name="Wang G."/>
        </authorList>
    </citation>
    <scope>NUCLEOTIDE SEQUENCE</scope>
    <source>
        <strain evidence="2">BMA12</strain>
    </source>
</reference>
<dbReference type="Proteomes" id="UP001172083">
    <property type="component" value="Unassembled WGS sequence"/>
</dbReference>
<organism evidence="2 3">
    <name type="scientific">Agaribacillus aureus</name>
    <dbReference type="NCBI Taxonomy" id="3051825"/>
    <lineage>
        <taxon>Bacteria</taxon>
        <taxon>Pseudomonadati</taxon>
        <taxon>Bacteroidota</taxon>
        <taxon>Cytophagia</taxon>
        <taxon>Cytophagales</taxon>
        <taxon>Splendidivirgaceae</taxon>
        <taxon>Agaribacillus</taxon>
    </lineage>
</organism>
<feature type="transmembrane region" description="Helical" evidence="1">
    <location>
        <begin position="7"/>
        <end position="25"/>
    </location>
</feature>
<name>A0ABT8LHV1_9BACT</name>
<comment type="caution">
    <text evidence="2">The sequence shown here is derived from an EMBL/GenBank/DDBJ whole genome shotgun (WGS) entry which is preliminary data.</text>
</comment>
<gene>
    <name evidence="2" type="ORF">QQ020_35215</name>
</gene>
<proteinExistence type="predicted"/>
<sequence>MQRKIHPYFIVLALGIISFSFVYFFEAKTADSPLLIKGINLEAPPRPFDGHTLNEVKAVHADWVAVIPYAFTSIESAEIFFDGDRQWWGEKSEGVVACIEMAQKLGLNVMIKPHLWVKGQGWAGDFMLNSEEKWLSWEKSYKKYMMTYAKIAARYKVPLLCIGTECRQVAIHRPDFWRSLIADIRHIYDGRLTYAANWDNYQNVAFWDQLDFIGIDAYFPLSDQKTPAVWQLNKDWQPHHQEIRQFSEKWDRPIIFTEYGYKSIDYATIGHWKVSPDTLEVNLDGQANAYESIYQTFWHEPWFKGGFLWKWHISNGIKKRKHPTSFTPQGKPAMAVIEKWHRKVRLGR</sequence>
<keyword evidence="1" id="KW-1133">Transmembrane helix</keyword>